<dbReference type="GO" id="GO:0005829">
    <property type="term" value="C:cytosol"/>
    <property type="evidence" value="ECO:0007669"/>
    <property type="project" value="TreeGrafter"/>
</dbReference>
<evidence type="ECO:0000256" key="8">
    <source>
        <dbReference type="ARBA" id="ARBA00022827"/>
    </source>
</evidence>
<feature type="domain" description="tRNA uridine 5-carboxymethylaminomethyl modification enzyme C-terminal subdomain" evidence="13">
    <location>
        <begin position="542"/>
        <end position="613"/>
    </location>
</feature>
<dbReference type="Gene3D" id="1.10.150.570">
    <property type="entry name" value="GidA associated domain, C-terminal subdomain"/>
    <property type="match status" value="1"/>
</dbReference>
<evidence type="ECO:0000256" key="12">
    <source>
        <dbReference type="HAMAP-Rule" id="MF_00129"/>
    </source>
</evidence>
<feature type="binding site" evidence="12">
    <location>
        <position position="367"/>
    </location>
    <ligand>
        <name>FAD</name>
        <dbReference type="ChEBI" id="CHEBI:57692"/>
    </ligand>
</feature>
<dbReference type="EMBL" id="FQVB01000023">
    <property type="protein sequence ID" value="SHF66213.1"/>
    <property type="molecule type" value="Genomic_DNA"/>
</dbReference>
<dbReference type="PANTHER" id="PTHR11806:SF0">
    <property type="entry name" value="PROTEIN MTO1 HOMOLOG, MITOCHONDRIAL"/>
    <property type="match status" value="1"/>
</dbReference>
<dbReference type="Pfam" id="PF13932">
    <property type="entry name" value="SAM_GIDA_C"/>
    <property type="match status" value="1"/>
</dbReference>
<dbReference type="InterPro" id="IPR040131">
    <property type="entry name" value="MnmG_N"/>
</dbReference>
<dbReference type="PANTHER" id="PTHR11806">
    <property type="entry name" value="GLUCOSE INHIBITED DIVISION PROTEIN A"/>
    <property type="match status" value="1"/>
</dbReference>
<dbReference type="STRING" id="1121391.SAMN02745206_02436"/>
<organism evidence="14 15">
    <name type="scientific">Desulfacinum infernum DSM 9756</name>
    <dbReference type="NCBI Taxonomy" id="1121391"/>
    <lineage>
        <taxon>Bacteria</taxon>
        <taxon>Pseudomonadati</taxon>
        <taxon>Thermodesulfobacteriota</taxon>
        <taxon>Syntrophobacteria</taxon>
        <taxon>Syntrophobacterales</taxon>
        <taxon>Syntrophobacteraceae</taxon>
        <taxon>Desulfacinum</taxon>
    </lineage>
</organism>
<protein>
    <recommendedName>
        <fullName evidence="4 12">tRNA uridine 5-carboxymethylaminomethyl modification enzyme MnmG</fullName>
    </recommendedName>
    <alternativeName>
        <fullName evidence="11 12">Glucose-inhibited division protein A</fullName>
    </alternativeName>
</protein>
<dbReference type="InterPro" id="IPR002218">
    <property type="entry name" value="MnmG-rel"/>
</dbReference>
<dbReference type="InterPro" id="IPR020595">
    <property type="entry name" value="MnmG-rel_CS"/>
</dbReference>
<dbReference type="FunFam" id="3.50.50.60:FF:000002">
    <property type="entry name" value="tRNA uridine 5-carboxymethylaminomethyl modification enzyme MnmG"/>
    <property type="match status" value="1"/>
</dbReference>
<evidence type="ECO:0000256" key="11">
    <source>
        <dbReference type="ARBA" id="ARBA00031800"/>
    </source>
</evidence>
<keyword evidence="15" id="KW-1185">Reference proteome</keyword>
<evidence type="ECO:0000256" key="2">
    <source>
        <dbReference type="ARBA" id="ARBA00003717"/>
    </source>
</evidence>
<keyword evidence="6 12" id="KW-0285">Flavoprotein</keyword>
<dbReference type="NCBIfam" id="TIGR00136">
    <property type="entry name" value="mnmG_gidA"/>
    <property type="match status" value="1"/>
</dbReference>
<name>A0A1M5DGR1_9BACT</name>
<proteinExistence type="inferred from homology"/>
<comment type="similarity">
    <text evidence="3 12">Belongs to the MnmG family.</text>
</comment>
<dbReference type="Gene3D" id="1.10.10.1800">
    <property type="entry name" value="tRNA uridine 5-carboxymethylaminomethyl modification enzyme MnmG/GidA"/>
    <property type="match status" value="1"/>
</dbReference>
<dbReference type="GO" id="GO:0050660">
    <property type="term" value="F:flavin adenine dinucleotide binding"/>
    <property type="evidence" value="ECO:0007669"/>
    <property type="project" value="UniProtKB-UniRule"/>
</dbReference>
<dbReference type="SUPFAM" id="SSF51905">
    <property type="entry name" value="FAD/NAD(P)-binding domain"/>
    <property type="match status" value="1"/>
</dbReference>
<evidence type="ECO:0000256" key="9">
    <source>
        <dbReference type="ARBA" id="ARBA00023027"/>
    </source>
</evidence>
<keyword evidence="7 12" id="KW-0819">tRNA processing</keyword>
<dbReference type="HAMAP" id="MF_00129">
    <property type="entry name" value="MnmG_GidA"/>
    <property type="match status" value="1"/>
</dbReference>
<dbReference type="FunFam" id="1.10.150.570:FF:000001">
    <property type="entry name" value="tRNA uridine 5-carboxymethylaminomethyl modification enzyme MnmG"/>
    <property type="match status" value="1"/>
</dbReference>
<gene>
    <name evidence="12" type="primary">mnmG</name>
    <name evidence="12" type="synonym">gidA</name>
    <name evidence="14" type="ORF">SAMN02745206_02436</name>
</gene>
<keyword evidence="8 12" id="KW-0274">FAD</keyword>
<dbReference type="PROSITE" id="PS01280">
    <property type="entry name" value="GIDA_1"/>
    <property type="match status" value="1"/>
</dbReference>
<dbReference type="GO" id="GO:0030488">
    <property type="term" value="P:tRNA methylation"/>
    <property type="evidence" value="ECO:0007669"/>
    <property type="project" value="TreeGrafter"/>
</dbReference>
<dbReference type="InterPro" id="IPR004416">
    <property type="entry name" value="MnmG"/>
</dbReference>
<dbReference type="InterPro" id="IPR044920">
    <property type="entry name" value="MnmG_C_subdom_sf"/>
</dbReference>
<dbReference type="FunFam" id="1.10.10.1800:FF:000001">
    <property type="entry name" value="tRNA uridine 5-carboxymethylaminomethyl modification enzyme MnmG"/>
    <property type="match status" value="1"/>
</dbReference>
<dbReference type="Pfam" id="PF21680">
    <property type="entry name" value="GIDA_C_1st"/>
    <property type="match status" value="1"/>
</dbReference>
<evidence type="ECO:0000259" key="13">
    <source>
        <dbReference type="SMART" id="SM01228"/>
    </source>
</evidence>
<evidence type="ECO:0000256" key="7">
    <source>
        <dbReference type="ARBA" id="ARBA00022694"/>
    </source>
</evidence>
<dbReference type="InterPro" id="IPR049312">
    <property type="entry name" value="GIDA_C_N"/>
</dbReference>
<comment type="subunit">
    <text evidence="10 12">Homodimer. Heterotetramer of two MnmE and two MnmG subunits.</text>
</comment>
<feature type="binding site" evidence="12">
    <location>
        <begin position="270"/>
        <end position="284"/>
    </location>
    <ligand>
        <name>NAD(+)</name>
        <dbReference type="ChEBI" id="CHEBI:57540"/>
    </ligand>
</feature>
<evidence type="ECO:0000256" key="10">
    <source>
        <dbReference type="ARBA" id="ARBA00025948"/>
    </source>
</evidence>
<evidence type="ECO:0000256" key="6">
    <source>
        <dbReference type="ARBA" id="ARBA00022630"/>
    </source>
</evidence>
<feature type="binding site" evidence="12">
    <location>
        <begin position="11"/>
        <end position="16"/>
    </location>
    <ligand>
        <name>FAD</name>
        <dbReference type="ChEBI" id="CHEBI:57692"/>
    </ligand>
</feature>
<dbReference type="GO" id="GO:0002098">
    <property type="term" value="P:tRNA wobble uridine modification"/>
    <property type="evidence" value="ECO:0007669"/>
    <property type="project" value="InterPro"/>
</dbReference>
<dbReference type="OrthoDB" id="9815560at2"/>
<feature type="binding site" evidence="12">
    <location>
        <position position="178"/>
    </location>
    <ligand>
        <name>FAD</name>
        <dbReference type="ChEBI" id="CHEBI:57692"/>
    </ligand>
</feature>
<dbReference type="SMART" id="SM01228">
    <property type="entry name" value="GIDA_assoc_3"/>
    <property type="match status" value="1"/>
</dbReference>
<evidence type="ECO:0000256" key="5">
    <source>
        <dbReference type="ARBA" id="ARBA00022490"/>
    </source>
</evidence>
<feature type="binding site" evidence="12">
    <location>
        <position position="123"/>
    </location>
    <ligand>
        <name>FAD</name>
        <dbReference type="ChEBI" id="CHEBI:57692"/>
    </ligand>
</feature>
<evidence type="ECO:0000313" key="14">
    <source>
        <dbReference type="EMBL" id="SHF66213.1"/>
    </source>
</evidence>
<dbReference type="AlphaFoldDB" id="A0A1M5DGR1"/>
<comment type="subcellular location">
    <subcellularLocation>
        <location evidence="12">Cytoplasm</location>
    </subcellularLocation>
</comment>
<keyword evidence="9 12" id="KW-0520">NAD</keyword>
<reference evidence="15" key="1">
    <citation type="submission" date="2016-11" db="EMBL/GenBank/DDBJ databases">
        <authorList>
            <person name="Varghese N."/>
            <person name="Submissions S."/>
        </authorList>
    </citation>
    <scope>NUCLEOTIDE SEQUENCE [LARGE SCALE GENOMIC DNA]</scope>
    <source>
        <strain evidence="15">DSM 9756</strain>
    </source>
</reference>
<dbReference type="InterPro" id="IPR047001">
    <property type="entry name" value="MnmG_C_subdom"/>
</dbReference>
<sequence length="628" mass="69945">MNGPYDVIVIGAGHAGCEAALAAARMGCGTLLLSIYLDTVAHMPCSPSVGGIGKGHLVKEIDALGGMMARITDRTAIQFRRLNTKKGPAVRGTRTQNDKVRYRTLMKHVLEREANLEVKQALVERLVVEGGRVRGVVDQLGVFHEAAAVVLATGTFLHGLIHIGRTRIPAGRAGEFPSIALADQLQQLGFQLGRMKTGTPARIARRSIDFSQFQKQEGDPDPRPFSLFTDRIELPQVSCYVGRTHPRTHEVVRRHIHLSPLYNGTIQGVSARYCPSLEDKVMKFPHKEEHQIILEPEGLDTEEIYASGTGNSLPYEIQMDLIHSIPGLEEAQVMRPAYAIEYDYVQPTQLKPTLETKRVEGLYLAGQINGTSGYEEAAAQGLWAGINAALKVQGRPPFVLDRSEAYMAVMVDDLVTRGTNEPYRIFTSRAEYRLLLREDNADLRLLEKGFELGLHSRDAYKELKEKRAAIRAELERLKATRLRPDEAVNAYLAGRGSAPLEEAVTLDRLLKRPELTYEDIAHLAPPPSPLSHRVREQVEIECKYEGYLRRQSQEAEKFKNLESTRIPEGFSYEEVPGLSNEVRQKLSAVRPVSLGQASRIPGITPAALSILLVYLKRWREGGSWVQSE</sequence>
<evidence type="ECO:0000313" key="15">
    <source>
        <dbReference type="Proteomes" id="UP000184076"/>
    </source>
</evidence>
<keyword evidence="5 12" id="KW-0963">Cytoplasm</keyword>
<evidence type="ECO:0000256" key="4">
    <source>
        <dbReference type="ARBA" id="ARBA00020461"/>
    </source>
</evidence>
<comment type="cofactor">
    <cofactor evidence="1 12">
        <name>FAD</name>
        <dbReference type="ChEBI" id="CHEBI:57692"/>
    </cofactor>
</comment>
<dbReference type="InterPro" id="IPR026904">
    <property type="entry name" value="MnmG_C"/>
</dbReference>
<dbReference type="PRINTS" id="PR00411">
    <property type="entry name" value="PNDRDTASEI"/>
</dbReference>
<evidence type="ECO:0000256" key="1">
    <source>
        <dbReference type="ARBA" id="ARBA00001974"/>
    </source>
</evidence>
<accession>A0A1M5DGR1</accession>
<comment type="function">
    <text evidence="2 12">NAD-binding protein involved in the addition of a carboxymethylaminomethyl (cmnm) group at the wobble position (U34) of certain tRNAs, forming tRNA-cmnm(5)s(2)U34.</text>
</comment>
<dbReference type="PRINTS" id="PR00368">
    <property type="entry name" value="FADPNR"/>
</dbReference>
<dbReference type="RefSeq" id="WP_073039846.1">
    <property type="nucleotide sequence ID" value="NZ_FQVB01000023.1"/>
</dbReference>
<dbReference type="InterPro" id="IPR036188">
    <property type="entry name" value="FAD/NAD-bd_sf"/>
</dbReference>
<evidence type="ECO:0000256" key="3">
    <source>
        <dbReference type="ARBA" id="ARBA00007653"/>
    </source>
</evidence>
<dbReference type="Proteomes" id="UP000184076">
    <property type="component" value="Unassembled WGS sequence"/>
</dbReference>
<dbReference type="Gene3D" id="3.50.50.60">
    <property type="entry name" value="FAD/NAD(P)-binding domain"/>
    <property type="match status" value="2"/>
</dbReference>
<dbReference type="Pfam" id="PF01134">
    <property type="entry name" value="GIDA"/>
    <property type="match status" value="1"/>
</dbReference>